<organism evidence="1 2">
    <name type="scientific">Brassica cretica</name>
    <name type="common">Mustard</name>
    <dbReference type="NCBI Taxonomy" id="69181"/>
    <lineage>
        <taxon>Eukaryota</taxon>
        <taxon>Viridiplantae</taxon>
        <taxon>Streptophyta</taxon>
        <taxon>Embryophyta</taxon>
        <taxon>Tracheophyta</taxon>
        <taxon>Spermatophyta</taxon>
        <taxon>Magnoliopsida</taxon>
        <taxon>eudicotyledons</taxon>
        <taxon>Gunneridae</taxon>
        <taxon>Pentapetalae</taxon>
        <taxon>rosids</taxon>
        <taxon>malvids</taxon>
        <taxon>Brassicales</taxon>
        <taxon>Brassicaceae</taxon>
        <taxon>Brassiceae</taxon>
        <taxon>Brassica</taxon>
    </lineage>
</organism>
<reference evidence="1 2" key="1">
    <citation type="journal article" date="2020" name="BMC Genomics">
        <title>Intraspecific diversification of the crop wild relative Brassica cretica Lam. using demographic model selection.</title>
        <authorList>
            <person name="Kioukis A."/>
            <person name="Michalopoulou V.A."/>
            <person name="Briers L."/>
            <person name="Pirintsos S."/>
            <person name="Studholme D.J."/>
            <person name="Pavlidis P."/>
            <person name="Sarris P.F."/>
        </authorList>
    </citation>
    <scope>NUCLEOTIDE SEQUENCE [LARGE SCALE GENOMIC DNA]</scope>
    <source>
        <strain evidence="2">cv. PFS-1207/04</strain>
    </source>
</reference>
<dbReference type="Proteomes" id="UP000266723">
    <property type="component" value="Unassembled WGS sequence"/>
</dbReference>
<proteinExistence type="predicted"/>
<name>A0ABQ7EZS8_BRACR</name>
<comment type="caution">
    <text evidence="1">The sequence shown here is derived from an EMBL/GenBank/DDBJ whole genome shotgun (WGS) entry which is preliminary data.</text>
</comment>
<evidence type="ECO:0000313" key="1">
    <source>
        <dbReference type="EMBL" id="KAF3609082.1"/>
    </source>
</evidence>
<protein>
    <recommendedName>
        <fullName evidence="3">DUF4219 domain-containing protein</fullName>
    </recommendedName>
</protein>
<dbReference type="EMBL" id="QGKV02000297">
    <property type="protein sequence ID" value="KAF3609082.1"/>
    <property type="molecule type" value="Genomic_DNA"/>
</dbReference>
<sequence length="153" mass="17409">MYTWRTCRKKVERSLFGACVIKPLVSLLCARKKDRVCDGGISRGNVYDKTPRLDSSNYGYWKVRMQAFISGLDEDCWSSIEAGWSHPVMLNDEKVEVLKPRDQWTASEKRASSCNSKAKTAIYNANDASYFKLISQCADVVGEVLPRSWKIEV</sequence>
<evidence type="ECO:0008006" key="3">
    <source>
        <dbReference type="Google" id="ProtNLM"/>
    </source>
</evidence>
<evidence type="ECO:0000313" key="2">
    <source>
        <dbReference type="Proteomes" id="UP000266723"/>
    </source>
</evidence>
<accession>A0ABQ7EZS8</accession>
<keyword evidence="2" id="KW-1185">Reference proteome</keyword>
<gene>
    <name evidence="1" type="ORF">DY000_02044636</name>
</gene>